<protein>
    <submittedName>
        <fullName evidence="1">Uncharacterized protein</fullName>
    </submittedName>
</protein>
<accession>N1PDZ9</accession>
<name>N1PDZ9_DOTSN</name>
<sequence length="223" mass="25371">MHVKTLEELARDRGYWSQLGGKRLLKTAEAYIAYLISQDEGDHTQFIMSIEDQCNYGEIVRQILEDKSAFLGLTNDASSVPMTLAQRVAGSATHTTHHSGIRGEQVALTSLNDHVLMRNMGPTRTSSLGLLCGARAVAASYIAMYNALRQGGQIIPQWSDWLTEKDLSHRLMQLLFTYYTRDCLPEEHQTGIMTRTYSDYVEQEIGRYRDTDRAVYEYGQHRQ</sequence>
<reference evidence="1 2" key="2">
    <citation type="journal article" date="2012" name="PLoS Pathog.">
        <title>Diverse lifestyles and strategies of plant pathogenesis encoded in the genomes of eighteen Dothideomycetes fungi.</title>
        <authorList>
            <person name="Ohm R.A."/>
            <person name="Feau N."/>
            <person name="Henrissat B."/>
            <person name="Schoch C.L."/>
            <person name="Horwitz B.A."/>
            <person name="Barry K.W."/>
            <person name="Condon B.J."/>
            <person name="Copeland A.C."/>
            <person name="Dhillon B."/>
            <person name="Glaser F."/>
            <person name="Hesse C.N."/>
            <person name="Kosti I."/>
            <person name="LaButti K."/>
            <person name="Lindquist E.A."/>
            <person name="Lucas S."/>
            <person name="Salamov A.A."/>
            <person name="Bradshaw R.E."/>
            <person name="Ciuffetti L."/>
            <person name="Hamelin R.C."/>
            <person name="Kema G.H.J."/>
            <person name="Lawrence C."/>
            <person name="Scott J.A."/>
            <person name="Spatafora J.W."/>
            <person name="Turgeon B.G."/>
            <person name="de Wit P.J.G.M."/>
            <person name="Zhong S."/>
            <person name="Goodwin S.B."/>
            <person name="Grigoriev I.V."/>
        </authorList>
    </citation>
    <scope>NUCLEOTIDE SEQUENCE [LARGE SCALE GENOMIC DNA]</scope>
    <source>
        <strain evidence="2">NZE10 / CBS 128990</strain>
    </source>
</reference>
<dbReference type="HOGENOM" id="CLU_1240111_0_0_1"/>
<gene>
    <name evidence="1" type="ORF">DOTSEDRAFT_82601</name>
</gene>
<dbReference type="AlphaFoldDB" id="N1PDZ9"/>
<proteinExistence type="predicted"/>
<dbReference type="Proteomes" id="UP000016933">
    <property type="component" value="Unassembled WGS sequence"/>
</dbReference>
<dbReference type="EMBL" id="KB446544">
    <property type="protein sequence ID" value="EME39795.1"/>
    <property type="molecule type" value="Genomic_DNA"/>
</dbReference>
<organism evidence="1 2">
    <name type="scientific">Dothistroma septosporum (strain NZE10 / CBS 128990)</name>
    <name type="common">Red band needle blight fungus</name>
    <name type="synonym">Mycosphaerella pini</name>
    <dbReference type="NCBI Taxonomy" id="675120"/>
    <lineage>
        <taxon>Eukaryota</taxon>
        <taxon>Fungi</taxon>
        <taxon>Dikarya</taxon>
        <taxon>Ascomycota</taxon>
        <taxon>Pezizomycotina</taxon>
        <taxon>Dothideomycetes</taxon>
        <taxon>Dothideomycetidae</taxon>
        <taxon>Mycosphaerellales</taxon>
        <taxon>Mycosphaerellaceae</taxon>
        <taxon>Dothistroma</taxon>
    </lineage>
</organism>
<reference evidence="2" key="1">
    <citation type="journal article" date="2012" name="PLoS Genet.">
        <title>The genomes of the fungal plant pathogens Cladosporium fulvum and Dothistroma septosporum reveal adaptation to different hosts and lifestyles but also signatures of common ancestry.</title>
        <authorList>
            <person name="de Wit P.J.G.M."/>
            <person name="van der Burgt A."/>
            <person name="Oekmen B."/>
            <person name="Stergiopoulos I."/>
            <person name="Abd-Elsalam K.A."/>
            <person name="Aerts A.L."/>
            <person name="Bahkali A.H."/>
            <person name="Beenen H.G."/>
            <person name="Chettri P."/>
            <person name="Cox M.P."/>
            <person name="Datema E."/>
            <person name="de Vries R.P."/>
            <person name="Dhillon B."/>
            <person name="Ganley A.R."/>
            <person name="Griffiths S.A."/>
            <person name="Guo Y."/>
            <person name="Hamelin R.C."/>
            <person name="Henrissat B."/>
            <person name="Kabir M.S."/>
            <person name="Jashni M.K."/>
            <person name="Kema G."/>
            <person name="Klaubauf S."/>
            <person name="Lapidus A."/>
            <person name="Levasseur A."/>
            <person name="Lindquist E."/>
            <person name="Mehrabi R."/>
            <person name="Ohm R.A."/>
            <person name="Owen T.J."/>
            <person name="Salamov A."/>
            <person name="Schwelm A."/>
            <person name="Schijlen E."/>
            <person name="Sun H."/>
            <person name="van den Burg H.A."/>
            <person name="van Ham R.C.H.J."/>
            <person name="Zhang S."/>
            <person name="Goodwin S.B."/>
            <person name="Grigoriev I.V."/>
            <person name="Collemare J."/>
            <person name="Bradshaw R.E."/>
        </authorList>
    </citation>
    <scope>NUCLEOTIDE SEQUENCE [LARGE SCALE GENOMIC DNA]</scope>
    <source>
        <strain evidence="2">NZE10 / CBS 128990</strain>
    </source>
</reference>
<evidence type="ECO:0000313" key="2">
    <source>
        <dbReference type="Proteomes" id="UP000016933"/>
    </source>
</evidence>
<evidence type="ECO:0000313" key="1">
    <source>
        <dbReference type="EMBL" id="EME39795.1"/>
    </source>
</evidence>
<keyword evidence="2" id="KW-1185">Reference proteome</keyword>